<gene>
    <name evidence="3" type="ORF">L9X51_18905</name>
</gene>
<evidence type="ECO:0000256" key="1">
    <source>
        <dbReference type="SAM" id="MobiDB-lite"/>
    </source>
</evidence>
<sequence>MIENLVAGLVSGIIVSFLVLVVGKFWRAVIEPWFEEKVYKDLRIEGKWYSLYVDAADYRQEVVNIKRKGHSIEGIMMCKTGVDEGEEYTISGSFRNMLLPLIYEARDRKKSDRGTVTLMSTHNGERLVGKVALYHTKYDEIETAPVIWFRNKEHLSKTIEYIEQHREEYREMMRQEEEVREQFFKFFEEYGDEFRRRQTQEEERTIEGEVEQIEHRKAG</sequence>
<comment type="caution">
    <text evidence="3">The sequence shown here is derived from an EMBL/GenBank/DDBJ whole genome shotgun (WGS) entry which is preliminary data.</text>
</comment>
<evidence type="ECO:0000256" key="2">
    <source>
        <dbReference type="SAM" id="Phobius"/>
    </source>
</evidence>
<evidence type="ECO:0000313" key="3">
    <source>
        <dbReference type="EMBL" id="MDE1348430.1"/>
    </source>
</evidence>
<dbReference type="RefSeq" id="WP_176314136.1">
    <property type="nucleotide sequence ID" value="NZ_JAKNAX010000137.1"/>
</dbReference>
<dbReference type="Proteomes" id="UP001140978">
    <property type="component" value="Unassembled WGS sequence"/>
</dbReference>
<proteinExistence type="predicted"/>
<accession>A0A9X4FDX6</accession>
<keyword evidence="2" id="KW-0812">Transmembrane</keyword>
<keyword evidence="2" id="KW-0472">Membrane</keyword>
<feature type="region of interest" description="Disordered" evidence="1">
    <location>
        <begin position="198"/>
        <end position="219"/>
    </location>
</feature>
<dbReference type="AlphaFoldDB" id="A0A9X4FDX6"/>
<keyword evidence="2" id="KW-1133">Transmembrane helix</keyword>
<name>A0A9X4FDX6_9VIBR</name>
<organism evidence="3 4">
    <name type="scientific">Vibrio aestuarianus</name>
    <dbReference type="NCBI Taxonomy" id="28171"/>
    <lineage>
        <taxon>Bacteria</taxon>
        <taxon>Pseudomonadati</taxon>
        <taxon>Pseudomonadota</taxon>
        <taxon>Gammaproteobacteria</taxon>
        <taxon>Vibrionales</taxon>
        <taxon>Vibrionaceae</taxon>
        <taxon>Vibrio</taxon>
    </lineage>
</organism>
<protein>
    <submittedName>
        <fullName evidence="3">Uncharacterized protein</fullName>
    </submittedName>
</protein>
<reference evidence="3" key="1">
    <citation type="submission" date="2022-02" db="EMBL/GenBank/DDBJ databases">
        <title>Emergence and expansion in Europe of a Vibrio aestuarianus clonal complex pathogenic for oysters.</title>
        <authorList>
            <person name="Mesnil A."/>
            <person name="Travers M.-A."/>
        </authorList>
    </citation>
    <scope>NUCLEOTIDE SEQUENCE</scope>
    <source>
        <strain evidence="3">19_064_15T1</strain>
    </source>
</reference>
<evidence type="ECO:0000313" key="4">
    <source>
        <dbReference type="Proteomes" id="UP001140978"/>
    </source>
</evidence>
<dbReference type="EMBL" id="JAKNAX010000137">
    <property type="protein sequence ID" value="MDE1348430.1"/>
    <property type="molecule type" value="Genomic_DNA"/>
</dbReference>
<feature type="transmembrane region" description="Helical" evidence="2">
    <location>
        <begin position="6"/>
        <end position="26"/>
    </location>
</feature>